<evidence type="ECO:0000256" key="1">
    <source>
        <dbReference type="SAM" id="Phobius"/>
    </source>
</evidence>
<evidence type="ECO:0000313" key="2">
    <source>
        <dbReference type="EMBL" id="WXB76594.1"/>
    </source>
</evidence>
<dbReference type="Proteomes" id="UP001382727">
    <property type="component" value="Chromosome"/>
</dbReference>
<dbReference type="RefSeq" id="WP_338749720.1">
    <property type="nucleotide sequence ID" value="NZ_CP144913.1"/>
</dbReference>
<keyword evidence="1" id="KW-0812">Transmembrane</keyword>
<feature type="transmembrane region" description="Helical" evidence="1">
    <location>
        <begin position="109"/>
        <end position="127"/>
    </location>
</feature>
<feature type="transmembrane region" description="Helical" evidence="1">
    <location>
        <begin position="67"/>
        <end position="89"/>
    </location>
</feature>
<evidence type="ECO:0008006" key="4">
    <source>
        <dbReference type="Google" id="ProtNLM"/>
    </source>
</evidence>
<name>A0ABZ2MHR5_9MICO</name>
<organism evidence="2 3">
    <name type="scientific">Janibacter alittae</name>
    <dbReference type="NCBI Taxonomy" id="3115209"/>
    <lineage>
        <taxon>Bacteria</taxon>
        <taxon>Bacillati</taxon>
        <taxon>Actinomycetota</taxon>
        <taxon>Actinomycetes</taxon>
        <taxon>Micrococcales</taxon>
        <taxon>Intrasporangiaceae</taxon>
        <taxon>Janibacter</taxon>
    </lineage>
</organism>
<feature type="transmembrane region" description="Helical" evidence="1">
    <location>
        <begin position="38"/>
        <end position="60"/>
    </location>
</feature>
<evidence type="ECO:0000313" key="3">
    <source>
        <dbReference type="Proteomes" id="UP001382727"/>
    </source>
</evidence>
<keyword evidence="1" id="KW-0472">Membrane</keyword>
<keyword evidence="1" id="KW-1133">Transmembrane helix</keyword>
<protein>
    <recommendedName>
        <fullName evidence="4">SPW repeat-containing protein</fullName>
    </recommendedName>
</protein>
<dbReference type="EMBL" id="CP144913">
    <property type="protein sequence ID" value="WXB76594.1"/>
    <property type="molecule type" value="Genomic_DNA"/>
</dbReference>
<feature type="transmembrane region" description="Helical" evidence="1">
    <location>
        <begin position="12"/>
        <end position="32"/>
    </location>
</feature>
<gene>
    <name evidence="2" type="ORF">V1351_00625</name>
</gene>
<sequence length="138" mass="14215">MTTTACILRDIAVRTVTVIGVHLGLSWFVGLLDTSGGANIGAGLLTFVLLMVLSGLGGLIDGRRVGVLSTVVIWVATAVLVAVAMIATFDPWPPDSGVVVSDLWEIGPFLTSLVAVPALIGGLLTGLRRTAPEAHTGR</sequence>
<accession>A0ABZ2MHR5</accession>
<keyword evidence="3" id="KW-1185">Reference proteome</keyword>
<reference evidence="2 3" key="1">
    <citation type="submission" date="2024-02" db="EMBL/GenBank/DDBJ databases">
        <title>Janibacter sp. nov., isolated from gut of marine sandworm.</title>
        <authorList>
            <person name="Kim B."/>
            <person name="Jun M.O."/>
            <person name="Shin N.-R."/>
        </authorList>
    </citation>
    <scope>NUCLEOTIDE SEQUENCE [LARGE SCALE GENOMIC DNA]</scope>
    <source>
        <strain evidence="2 3">A1S7</strain>
    </source>
</reference>
<proteinExistence type="predicted"/>